<comment type="caution">
    <text evidence="9">The sequence shown here is derived from an EMBL/GenBank/DDBJ whole genome shotgun (WGS) entry which is preliminary data.</text>
</comment>
<feature type="region of interest" description="Disordered" evidence="6">
    <location>
        <begin position="318"/>
        <end position="377"/>
    </location>
</feature>
<keyword evidence="4" id="KW-0238">DNA-binding</keyword>
<keyword evidence="3" id="KW-0731">Sigma factor</keyword>
<dbReference type="Pfam" id="PF04542">
    <property type="entry name" value="Sigma70_r2"/>
    <property type="match status" value="1"/>
</dbReference>
<dbReference type="GO" id="GO:0016987">
    <property type="term" value="F:sigma factor activity"/>
    <property type="evidence" value="ECO:0007669"/>
    <property type="project" value="UniProtKB-KW"/>
</dbReference>
<evidence type="ECO:0000256" key="2">
    <source>
        <dbReference type="ARBA" id="ARBA00023015"/>
    </source>
</evidence>
<dbReference type="InterPro" id="IPR007627">
    <property type="entry name" value="RNA_pol_sigma70_r2"/>
</dbReference>
<dbReference type="RefSeq" id="WP_189242054.1">
    <property type="nucleotide sequence ID" value="NZ_BMQP01000008.1"/>
</dbReference>
<evidence type="ECO:0000256" key="5">
    <source>
        <dbReference type="ARBA" id="ARBA00023163"/>
    </source>
</evidence>
<reference evidence="9" key="1">
    <citation type="submission" date="2021-01" db="EMBL/GenBank/DDBJ databases">
        <title>Whole genome shotgun sequence of Planobispora rosea NBRC 15558.</title>
        <authorList>
            <person name="Komaki H."/>
            <person name="Tamura T."/>
        </authorList>
    </citation>
    <scope>NUCLEOTIDE SEQUENCE</scope>
    <source>
        <strain evidence="9">NBRC 15558</strain>
    </source>
</reference>
<feature type="region of interest" description="Disordered" evidence="6">
    <location>
        <begin position="600"/>
        <end position="701"/>
    </location>
</feature>
<protein>
    <submittedName>
        <fullName evidence="9">Uncharacterized protein</fullName>
    </submittedName>
</protein>
<evidence type="ECO:0000313" key="10">
    <source>
        <dbReference type="Proteomes" id="UP000655044"/>
    </source>
</evidence>
<dbReference type="GO" id="GO:0006352">
    <property type="term" value="P:DNA-templated transcription initiation"/>
    <property type="evidence" value="ECO:0007669"/>
    <property type="project" value="InterPro"/>
</dbReference>
<dbReference type="SUPFAM" id="SSF88946">
    <property type="entry name" value="Sigma2 domain of RNA polymerase sigma factors"/>
    <property type="match status" value="1"/>
</dbReference>
<proteinExistence type="inferred from homology"/>
<feature type="compositionally biased region" description="Polar residues" evidence="6">
    <location>
        <begin position="874"/>
        <end position="886"/>
    </location>
</feature>
<dbReference type="InterPro" id="IPR041916">
    <property type="entry name" value="Anti_sigma_zinc_sf"/>
</dbReference>
<dbReference type="PANTHER" id="PTHR43133:SF8">
    <property type="entry name" value="RNA POLYMERASE SIGMA FACTOR HI_1459-RELATED"/>
    <property type="match status" value="1"/>
</dbReference>
<organism evidence="9 10">
    <name type="scientific">Planobispora rosea</name>
    <dbReference type="NCBI Taxonomy" id="35762"/>
    <lineage>
        <taxon>Bacteria</taxon>
        <taxon>Bacillati</taxon>
        <taxon>Actinomycetota</taxon>
        <taxon>Actinomycetes</taxon>
        <taxon>Streptosporangiales</taxon>
        <taxon>Streptosporangiaceae</taxon>
        <taxon>Planobispora</taxon>
    </lineage>
</organism>
<evidence type="ECO:0000256" key="4">
    <source>
        <dbReference type="ARBA" id="ARBA00023125"/>
    </source>
</evidence>
<comment type="similarity">
    <text evidence="1">Belongs to the sigma-70 factor family. ECF subfamily.</text>
</comment>
<evidence type="ECO:0000259" key="8">
    <source>
        <dbReference type="Pfam" id="PF13490"/>
    </source>
</evidence>
<evidence type="ECO:0000256" key="3">
    <source>
        <dbReference type="ARBA" id="ARBA00023082"/>
    </source>
</evidence>
<evidence type="ECO:0000259" key="7">
    <source>
        <dbReference type="Pfam" id="PF04542"/>
    </source>
</evidence>
<dbReference type="AlphaFoldDB" id="A0A8J3S5N3"/>
<sequence length="926" mass="95697">MDALQSDAGLLAAIRGGNAAAYVGLYERHVAAARALSRQLVHTPAEVEDILAETFTRLLDLIRRDGGPREAFRPYLLTALRRTAYERGRGEDGQGAGTEIELFDPGVPFVDPALTGLERSLVARAFLSLSERWQLVLWHTEVERADPAEVGLLLGLPQDAVPSFACQALEGLRQACLRTHLAGTPHQGCRAVLAKMGAYVRGGLAKRESRSVDRHVEGCADCRVVFMELNDVSQGLRVIVGPLIAGSTLSGYLTALGRTDRGGGLLGSVIGWGREPGRWRQIGAATGAAVALTLAVALIVMTMGDPVLFGSAHTSTPIPAPIVAQPGPDGPPPSEGSPPGDPGPPGQETPEPGRSTVVVPPFGRRAEPAPRPEAGPAPAARLVARIDALGALVRSEQGMVAVRLRNAGTSQSGKLVARVVLPDGVTLLPRVRRNRTISAVGPVALTAPVVVTASVGMGAVTGRAGTVLGSADAGPAETRSADAGLTRARPALPGSAGSSGGPVGTVDGWSCRPVAAGARCTRGPLAAGRSTAIFLRVTVSPEAPEGGALSVRITGGEAKATAVSASGVRATGAPARFATDGRVTTAAIGNTLLSRAPTGSARVIGGAAQTPADRRCGNDRGHDHGNDRGNDRGKVRGERESAEGTPGGVIRSSAVRSSGIQSGETGSGGSGPEKRPRERPEEMRSVDLDRDPSTGSSSAARLVLPKRSRVVWAGLYWSASAPAAGPVKFKAPGDEHYTRVRAVRTAERRLPTGRAYQAFADVTRLVHRLRGRYWVADVPVRNGAARYAGWSLVVIAADPRRPYSQAVVVDTVAAVGPATPAQVPLGGLTPAAPARVSLVAWGGEAGLKGDRVTMERGGALRPEGGSRDPGNVFDGSSTGALGTRSTPGVDVDGFRVPLGRAPVIRVSTRRDAVLFGVAMVQVQARL</sequence>
<accession>A0A8J3S5N3</accession>
<keyword evidence="5" id="KW-0804">Transcription</keyword>
<feature type="domain" description="Putative zinc-finger" evidence="8">
    <location>
        <begin position="189"/>
        <end position="223"/>
    </location>
</feature>
<dbReference type="EMBL" id="BOOI01000047">
    <property type="protein sequence ID" value="GIH86590.1"/>
    <property type="molecule type" value="Genomic_DNA"/>
</dbReference>
<dbReference type="Gene3D" id="1.10.10.1320">
    <property type="entry name" value="Anti-sigma factor, zinc-finger domain"/>
    <property type="match status" value="1"/>
</dbReference>
<evidence type="ECO:0000256" key="6">
    <source>
        <dbReference type="SAM" id="MobiDB-lite"/>
    </source>
</evidence>
<feature type="compositionally biased region" description="Basic and acidic residues" evidence="6">
    <location>
        <begin position="612"/>
        <end position="642"/>
    </location>
</feature>
<dbReference type="Proteomes" id="UP000655044">
    <property type="component" value="Unassembled WGS sequence"/>
</dbReference>
<name>A0A8J3S5N3_PLARO</name>
<feature type="domain" description="RNA polymerase sigma-70 region 2" evidence="7">
    <location>
        <begin position="25"/>
        <end position="89"/>
    </location>
</feature>
<keyword evidence="10" id="KW-1185">Reference proteome</keyword>
<feature type="region of interest" description="Disordered" evidence="6">
    <location>
        <begin position="858"/>
        <end position="886"/>
    </location>
</feature>
<dbReference type="InterPro" id="IPR027383">
    <property type="entry name" value="Znf_put"/>
</dbReference>
<dbReference type="SUPFAM" id="SSF88659">
    <property type="entry name" value="Sigma3 and sigma4 domains of RNA polymerase sigma factors"/>
    <property type="match status" value="1"/>
</dbReference>
<dbReference type="InterPro" id="IPR013324">
    <property type="entry name" value="RNA_pol_sigma_r3/r4-like"/>
</dbReference>
<feature type="compositionally biased region" description="Pro residues" evidence="6">
    <location>
        <begin position="328"/>
        <end position="347"/>
    </location>
</feature>
<keyword evidence="2" id="KW-0805">Transcription regulation</keyword>
<dbReference type="InterPro" id="IPR039425">
    <property type="entry name" value="RNA_pol_sigma-70-like"/>
</dbReference>
<evidence type="ECO:0000313" key="9">
    <source>
        <dbReference type="EMBL" id="GIH86590.1"/>
    </source>
</evidence>
<dbReference type="PANTHER" id="PTHR43133">
    <property type="entry name" value="RNA POLYMERASE ECF-TYPE SIGMA FACTO"/>
    <property type="match status" value="1"/>
</dbReference>
<gene>
    <name evidence="9" type="ORF">Pro02_49980</name>
</gene>
<dbReference type="GO" id="GO:0003677">
    <property type="term" value="F:DNA binding"/>
    <property type="evidence" value="ECO:0007669"/>
    <property type="project" value="UniProtKB-KW"/>
</dbReference>
<evidence type="ECO:0000256" key="1">
    <source>
        <dbReference type="ARBA" id="ARBA00010641"/>
    </source>
</evidence>
<feature type="compositionally biased region" description="Basic and acidic residues" evidence="6">
    <location>
        <begin position="672"/>
        <end position="692"/>
    </location>
</feature>
<dbReference type="Pfam" id="PF13490">
    <property type="entry name" value="zf-HC2"/>
    <property type="match status" value="1"/>
</dbReference>
<dbReference type="Gene3D" id="1.10.1740.10">
    <property type="match status" value="1"/>
</dbReference>
<dbReference type="InterPro" id="IPR013325">
    <property type="entry name" value="RNA_pol_sigma_r2"/>
</dbReference>